<protein>
    <submittedName>
        <fullName evidence="2">Uncharacterized protein</fullName>
    </submittedName>
</protein>
<gene>
    <name evidence="2" type="ORF">SSP24_71730</name>
</gene>
<dbReference type="Proteomes" id="UP000317881">
    <property type="component" value="Unassembled WGS sequence"/>
</dbReference>
<reference evidence="2 3" key="1">
    <citation type="submission" date="2019-06" db="EMBL/GenBank/DDBJ databases">
        <title>Whole genome shotgun sequence of Streptomyces spinoverrucosus NBRC 14228.</title>
        <authorList>
            <person name="Hosoyama A."/>
            <person name="Uohara A."/>
            <person name="Ohji S."/>
            <person name="Ichikawa N."/>
        </authorList>
    </citation>
    <scope>NUCLEOTIDE SEQUENCE [LARGE SCALE GENOMIC DNA]</scope>
    <source>
        <strain evidence="2 3">NBRC 14228</strain>
    </source>
</reference>
<feature type="region of interest" description="Disordered" evidence="1">
    <location>
        <begin position="1"/>
        <end position="36"/>
    </location>
</feature>
<organism evidence="2 3">
    <name type="scientific">Streptomyces spinoverrucosus</name>
    <dbReference type="NCBI Taxonomy" id="284043"/>
    <lineage>
        <taxon>Bacteria</taxon>
        <taxon>Bacillati</taxon>
        <taxon>Actinomycetota</taxon>
        <taxon>Actinomycetes</taxon>
        <taxon>Kitasatosporales</taxon>
        <taxon>Streptomycetaceae</taxon>
        <taxon>Streptomyces</taxon>
    </lineage>
</organism>
<dbReference type="AlphaFoldDB" id="A0A4Y3VTE9"/>
<dbReference type="EMBL" id="BJND01000074">
    <property type="protein sequence ID" value="GEC09518.1"/>
    <property type="molecule type" value="Genomic_DNA"/>
</dbReference>
<name>A0A4Y3VTE9_9ACTN</name>
<evidence type="ECO:0000313" key="3">
    <source>
        <dbReference type="Proteomes" id="UP000317881"/>
    </source>
</evidence>
<evidence type="ECO:0000313" key="2">
    <source>
        <dbReference type="EMBL" id="GEC09518.1"/>
    </source>
</evidence>
<accession>A0A4Y3VTE9</accession>
<evidence type="ECO:0000256" key="1">
    <source>
        <dbReference type="SAM" id="MobiDB-lite"/>
    </source>
</evidence>
<keyword evidence="3" id="KW-1185">Reference proteome</keyword>
<proteinExistence type="predicted"/>
<comment type="caution">
    <text evidence="2">The sequence shown here is derived from an EMBL/GenBank/DDBJ whole genome shotgun (WGS) entry which is preliminary data.</text>
</comment>
<sequence length="83" mass="8680">MGKDAVPSENAREAYEMSSEQTTMSGPVHLSLPSPPPDPVAGCRECLGFAVGRANATSVGDYSKALDANVALRAHLRSKHGGR</sequence>